<comment type="caution">
    <text evidence="2">The sequence shown here is derived from an EMBL/GenBank/DDBJ whole genome shotgun (WGS) entry which is preliminary data.</text>
</comment>
<feature type="domain" description="SnoaL-like" evidence="1">
    <location>
        <begin position="18"/>
        <end position="117"/>
    </location>
</feature>
<evidence type="ECO:0000313" key="2">
    <source>
        <dbReference type="EMBL" id="PWI58675.1"/>
    </source>
</evidence>
<proteinExistence type="predicted"/>
<dbReference type="EMBL" id="MPDK01000002">
    <property type="protein sequence ID" value="PWI58675.1"/>
    <property type="molecule type" value="Genomic_DNA"/>
</dbReference>
<dbReference type="Proteomes" id="UP000245380">
    <property type="component" value="Unassembled WGS sequence"/>
</dbReference>
<reference evidence="2 3" key="1">
    <citation type="submission" date="2016-11" db="EMBL/GenBank/DDBJ databases">
        <title>Comparative genomics of Acidibacillus ferroxidans species.</title>
        <authorList>
            <person name="Oliveira G."/>
            <person name="Nunes G."/>
            <person name="Oliveira R."/>
            <person name="Araujo F."/>
            <person name="Salim A."/>
            <person name="Scholte L."/>
            <person name="Morais D."/>
            <person name="Nancucheo I."/>
            <person name="Johnson D.B."/>
            <person name="Grail B."/>
            <person name="Bittencourt J."/>
            <person name="Valadares R."/>
        </authorList>
    </citation>
    <scope>NUCLEOTIDE SEQUENCE [LARGE SCALE GENOMIC DNA]</scope>
    <source>
        <strain evidence="2 3">Y002</strain>
    </source>
</reference>
<dbReference type="InterPro" id="IPR037401">
    <property type="entry name" value="SnoaL-like"/>
</dbReference>
<dbReference type="RefSeq" id="WP_109429268.1">
    <property type="nucleotide sequence ID" value="NZ_MPDK01000002.1"/>
</dbReference>
<evidence type="ECO:0000313" key="3">
    <source>
        <dbReference type="Proteomes" id="UP000245380"/>
    </source>
</evidence>
<protein>
    <recommendedName>
        <fullName evidence="1">SnoaL-like domain-containing protein</fullName>
    </recommendedName>
</protein>
<accession>A0A2U3DBN4</accession>
<dbReference type="Gene3D" id="3.10.450.50">
    <property type="match status" value="1"/>
</dbReference>
<dbReference type="InterPro" id="IPR032710">
    <property type="entry name" value="NTF2-like_dom_sf"/>
</dbReference>
<dbReference type="Pfam" id="PF12680">
    <property type="entry name" value="SnoaL_2"/>
    <property type="match status" value="1"/>
</dbReference>
<keyword evidence="3" id="KW-1185">Reference proteome</keyword>
<sequence>MASILQNDSDRARFERMIRDYYQAVDEKNLPALYALFSDKIRYERAGYPPIVGMTAFQTFYEVERQIVSGRHTLFDVVVGDQSVAVRGKFEGTLKDGTIVQTLFADFFTIVKGKVEERYTFFEGLHV</sequence>
<gene>
    <name evidence="2" type="ORF">BM613_00820</name>
</gene>
<dbReference type="OrthoDB" id="4772778at2"/>
<dbReference type="AlphaFoldDB" id="A0A2U3DBN4"/>
<organism evidence="2 3">
    <name type="scientific">Sulfoacidibacillus thermotolerans</name>
    <name type="common">Acidibacillus sulfuroxidans</name>
    <dbReference type="NCBI Taxonomy" id="1765684"/>
    <lineage>
        <taxon>Bacteria</taxon>
        <taxon>Bacillati</taxon>
        <taxon>Bacillota</taxon>
        <taxon>Bacilli</taxon>
        <taxon>Bacillales</taxon>
        <taxon>Alicyclobacillaceae</taxon>
        <taxon>Sulfoacidibacillus</taxon>
    </lineage>
</organism>
<dbReference type="SUPFAM" id="SSF54427">
    <property type="entry name" value="NTF2-like"/>
    <property type="match status" value="1"/>
</dbReference>
<name>A0A2U3DBN4_SULT2</name>
<evidence type="ECO:0000259" key="1">
    <source>
        <dbReference type="Pfam" id="PF12680"/>
    </source>
</evidence>